<dbReference type="RefSeq" id="WP_240308018.1">
    <property type="nucleotide sequence ID" value="NZ_FOMJ01000002.1"/>
</dbReference>
<accession>A0A1I1Q0E1</accession>
<dbReference type="Proteomes" id="UP000198611">
    <property type="component" value="Unassembled WGS sequence"/>
</dbReference>
<feature type="transmembrane region" description="Helical" evidence="1">
    <location>
        <begin position="44"/>
        <end position="62"/>
    </location>
</feature>
<feature type="transmembrane region" description="Helical" evidence="1">
    <location>
        <begin position="227"/>
        <end position="246"/>
    </location>
</feature>
<evidence type="ECO:0008006" key="4">
    <source>
        <dbReference type="Google" id="ProtNLM"/>
    </source>
</evidence>
<dbReference type="STRING" id="1123397.SAMN05660831_00908"/>
<dbReference type="Pfam" id="PF07556">
    <property type="entry name" value="DUF1538"/>
    <property type="match status" value="1"/>
</dbReference>
<feature type="transmembrane region" description="Helical" evidence="1">
    <location>
        <begin position="12"/>
        <end position="32"/>
    </location>
</feature>
<keyword evidence="1" id="KW-1133">Transmembrane helix</keyword>
<name>A0A1I1Q0E1_9GAMM</name>
<gene>
    <name evidence="2" type="ORF">SAMN05660831_00908</name>
</gene>
<feature type="transmembrane region" description="Helical" evidence="1">
    <location>
        <begin position="163"/>
        <end position="183"/>
    </location>
</feature>
<feature type="transmembrane region" description="Helical" evidence="1">
    <location>
        <begin position="100"/>
        <end position="125"/>
    </location>
</feature>
<organism evidence="2 3">
    <name type="scientific">Thiohalospira halophila DSM 15071</name>
    <dbReference type="NCBI Taxonomy" id="1123397"/>
    <lineage>
        <taxon>Bacteria</taxon>
        <taxon>Pseudomonadati</taxon>
        <taxon>Pseudomonadota</taxon>
        <taxon>Gammaproteobacteria</taxon>
        <taxon>Thiohalospirales</taxon>
        <taxon>Thiohalospiraceae</taxon>
        <taxon>Thiohalospira</taxon>
    </lineage>
</organism>
<feature type="transmembrane region" description="Helical" evidence="1">
    <location>
        <begin position="137"/>
        <end position="157"/>
    </location>
</feature>
<keyword evidence="1" id="KW-0472">Membrane</keyword>
<evidence type="ECO:0000313" key="2">
    <source>
        <dbReference type="EMBL" id="SFD15402.1"/>
    </source>
</evidence>
<feature type="transmembrane region" description="Helical" evidence="1">
    <location>
        <begin position="195"/>
        <end position="215"/>
    </location>
</feature>
<evidence type="ECO:0000313" key="3">
    <source>
        <dbReference type="Proteomes" id="UP000198611"/>
    </source>
</evidence>
<dbReference type="AlphaFoldDB" id="A0A1I1Q0E1"/>
<dbReference type="EMBL" id="FOMJ01000002">
    <property type="protein sequence ID" value="SFD15402.1"/>
    <property type="molecule type" value="Genomic_DNA"/>
</dbReference>
<reference evidence="2 3" key="1">
    <citation type="submission" date="2016-10" db="EMBL/GenBank/DDBJ databases">
        <authorList>
            <person name="de Groot N.N."/>
        </authorList>
    </citation>
    <scope>NUCLEOTIDE SEQUENCE [LARGE SCALE GENOMIC DNA]</scope>
    <source>
        <strain evidence="2 3">HL3</strain>
    </source>
</reference>
<dbReference type="InterPro" id="IPR011435">
    <property type="entry name" value="UmpAB"/>
</dbReference>
<keyword evidence="1" id="KW-0812">Transmembrane</keyword>
<protein>
    <recommendedName>
        <fullName evidence="4">DUF1538 domain-containing protein</fullName>
    </recommendedName>
</protein>
<sequence length="258" mass="26832">MSGLFATLGEVLLGTLRDVLPIAVILFVFQALVLRKRVPHVGRVLLGFGYVVAGLTLFLAGLDQALFPLGDLMARQLTDPAFITGEEGAEAGDLIWHDYYWVYLFGATIGFATAMAEPALIAVAIKANQVSGGVVGVWGLRVAVGIGAALGIAIGALRIVTGIPLAAVVSVAYALVIIQTFLAPRAIIPLAYDSGGVTTSTVTVPIVTALGLGLAGTIPGRDPVLDGFGMIATTCLFPIVTVMAYAQLSDWRARRRAG</sequence>
<evidence type="ECO:0000256" key="1">
    <source>
        <dbReference type="SAM" id="Phobius"/>
    </source>
</evidence>
<proteinExistence type="predicted"/>
<keyword evidence="3" id="KW-1185">Reference proteome</keyword>